<feature type="region of interest" description="Disordered" evidence="5">
    <location>
        <begin position="1"/>
        <end position="22"/>
    </location>
</feature>
<dbReference type="FunFam" id="3.10.290.10:FF:000003">
    <property type="entry name" value="Pseudouridine synthase"/>
    <property type="match status" value="1"/>
</dbReference>
<dbReference type="InterPro" id="IPR036986">
    <property type="entry name" value="S4_RNA-bd_sf"/>
</dbReference>
<evidence type="ECO:0000313" key="8">
    <source>
        <dbReference type="Proteomes" id="UP000319383"/>
    </source>
</evidence>
<dbReference type="SMART" id="SM00363">
    <property type="entry name" value="S4"/>
    <property type="match status" value="1"/>
</dbReference>
<proteinExistence type="inferred from homology"/>
<dbReference type="InterPro" id="IPR002942">
    <property type="entry name" value="S4_RNA-bd"/>
</dbReference>
<dbReference type="Proteomes" id="UP000319383">
    <property type="component" value="Chromosome"/>
</dbReference>
<evidence type="ECO:0000256" key="2">
    <source>
        <dbReference type="ARBA" id="ARBA00023235"/>
    </source>
</evidence>
<evidence type="ECO:0000256" key="5">
    <source>
        <dbReference type="SAM" id="MobiDB-lite"/>
    </source>
</evidence>
<dbReference type="Gene3D" id="3.10.290.10">
    <property type="entry name" value="RNA-binding S4 domain"/>
    <property type="match status" value="1"/>
</dbReference>
<protein>
    <recommendedName>
        <fullName evidence="4">Pseudouridine synthase</fullName>
        <ecNumber evidence="4">5.4.99.-</ecNumber>
    </recommendedName>
</protein>
<dbReference type="InterPro" id="IPR006145">
    <property type="entry name" value="PsdUridine_synth_RsuA/RluA"/>
</dbReference>
<evidence type="ECO:0000259" key="6">
    <source>
        <dbReference type="SMART" id="SM00363"/>
    </source>
</evidence>
<dbReference type="InterPro" id="IPR050343">
    <property type="entry name" value="RsuA_PseudoU_synthase"/>
</dbReference>
<feature type="domain" description="RNA-binding S4" evidence="6">
    <location>
        <begin position="27"/>
        <end position="90"/>
    </location>
</feature>
<dbReference type="EMBL" id="CP036276">
    <property type="protein sequence ID" value="QDU44494.1"/>
    <property type="molecule type" value="Genomic_DNA"/>
</dbReference>
<feature type="compositionally biased region" description="Basic residues" evidence="5">
    <location>
        <begin position="312"/>
        <end position="326"/>
    </location>
</feature>
<dbReference type="InterPro" id="IPR020103">
    <property type="entry name" value="PsdUridine_synth_cat_dom_sf"/>
</dbReference>
<dbReference type="NCBIfam" id="TIGR00093">
    <property type="entry name" value="pseudouridine synthase"/>
    <property type="match status" value="1"/>
</dbReference>
<keyword evidence="2 4" id="KW-0413">Isomerase</keyword>
<feature type="region of interest" description="Disordered" evidence="5">
    <location>
        <begin position="262"/>
        <end position="326"/>
    </location>
</feature>
<dbReference type="GO" id="GO:0000455">
    <property type="term" value="P:enzyme-directed rRNA pseudouridine synthesis"/>
    <property type="evidence" value="ECO:0007669"/>
    <property type="project" value="UniProtKB-ARBA"/>
</dbReference>
<organism evidence="7 8">
    <name type="scientific">Symmachiella dynata</name>
    <dbReference type="NCBI Taxonomy" id="2527995"/>
    <lineage>
        <taxon>Bacteria</taxon>
        <taxon>Pseudomonadati</taxon>
        <taxon>Planctomycetota</taxon>
        <taxon>Planctomycetia</taxon>
        <taxon>Planctomycetales</taxon>
        <taxon>Planctomycetaceae</taxon>
        <taxon>Symmachiella</taxon>
    </lineage>
</organism>
<dbReference type="AlphaFoldDB" id="A0A517ZPT3"/>
<dbReference type="InterPro" id="IPR000748">
    <property type="entry name" value="PsdUridine_synth_RsuA/RluB/E/F"/>
</dbReference>
<dbReference type="InterPro" id="IPR020094">
    <property type="entry name" value="TruA/RsuA/RluB/E/F_N"/>
</dbReference>
<keyword evidence="3" id="KW-0694">RNA-binding</keyword>
<gene>
    <name evidence="7" type="primary">rluB</name>
    <name evidence="7" type="ORF">Mal52_29760</name>
</gene>
<evidence type="ECO:0000256" key="3">
    <source>
        <dbReference type="PROSITE-ProRule" id="PRU00182"/>
    </source>
</evidence>
<dbReference type="SUPFAM" id="SSF55174">
    <property type="entry name" value="Alpha-L RNA-binding motif"/>
    <property type="match status" value="1"/>
</dbReference>
<dbReference type="EC" id="5.4.99.-" evidence="4"/>
<comment type="similarity">
    <text evidence="1 4">Belongs to the pseudouridine synthase RsuA family.</text>
</comment>
<dbReference type="PROSITE" id="PS01149">
    <property type="entry name" value="PSI_RSU"/>
    <property type="match status" value="1"/>
</dbReference>
<name>A0A517ZPT3_9PLAN</name>
<dbReference type="KEGG" id="sdyn:Mal52_29760"/>
<dbReference type="RefSeq" id="WP_145376850.1">
    <property type="nucleotide sequence ID" value="NZ_CP036276.1"/>
</dbReference>
<dbReference type="CDD" id="cd00165">
    <property type="entry name" value="S4"/>
    <property type="match status" value="1"/>
</dbReference>
<dbReference type="SUPFAM" id="SSF55120">
    <property type="entry name" value="Pseudouridine synthase"/>
    <property type="match status" value="1"/>
</dbReference>
<evidence type="ECO:0000256" key="4">
    <source>
        <dbReference type="RuleBase" id="RU003887"/>
    </source>
</evidence>
<feature type="compositionally biased region" description="Basic residues" evidence="5">
    <location>
        <begin position="1"/>
        <end position="10"/>
    </location>
</feature>
<dbReference type="InterPro" id="IPR042092">
    <property type="entry name" value="PsdUridine_s_RsuA/RluB/E/F_cat"/>
</dbReference>
<dbReference type="GO" id="GO:0120159">
    <property type="term" value="F:rRNA pseudouridine synthase activity"/>
    <property type="evidence" value="ECO:0007669"/>
    <property type="project" value="UniProtKB-ARBA"/>
</dbReference>
<feature type="compositionally biased region" description="Low complexity" evidence="5">
    <location>
        <begin position="11"/>
        <end position="20"/>
    </location>
</feature>
<dbReference type="CDD" id="cd02870">
    <property type="entry name" value="PseudoU_synth_RsuA_like"/>
    <property type="match status" value="1"/>
</dbReference>
<dbReference type="Pfam" id="PF01479">
    <property type="entry name" value="S4"/>
    <property type="match status" value="1"/>
</dbReference>
<evidence type="ECO:0000313" key="7">
    <source>
        <dbReference type="EMBL" id="QDU44494.1"/>
    </source>
</evidence>
<dbReference type="Pfam" id="PF00849">
    <property type="entry name" value="PseudoU_synth_2"/>
    <property type="match status" value="1"/>
</dbReference>
<dbReference type="Gene3D" id="3.30.70.1560">
    <property type="entry name" value="Alpha-L RNA-binding motif"/>
    <property type="match status" value="1"/>
</dbReference>
<dbReference type="PANTHER" id="PTHR47683">
    <property type="entry name" value="PSEUDOURIDINE SYNTHASE FAMILY PROTEIN-RELATED"/>
    <property type="match status" value="1"/>
</dbReference>
<feature type="compositionally biased region" description="Low complexity" evidence="5">
    <location>
        <begin position="287"/>
        <end position="296"/>
    </location>
</feature>
<dbReference type="InterPro" id="IPR018496">
    <property type="entry name" value="PsdUridine_synth_RsuA/RluB_CS"/>
</dbReference>
<accession>A0A517ZPT3</accession>
<sequence length="326" mass="36689">MASPRRKTRTQRTTPTLKTPQGDDSLVRLQKVLASAGFGSRRHCEEFIQSGRVTVDGKTVVELGLRVDPAKQKIQLDGETVNVEKKVYYVLNKPTGFLCTHSDPAGRRRVIDLFPKAKQRLFTVGRLDENSEGLILVTNDGEFANRLAHPRYRVSRVYEVQVAGIPTPDILRQMREGLRFSEGYFRVDRARRVRVKGKTAVLQLTLNQGRNREIRRLLARLGHKVMKLRRIQFGPIKLGKVNLGEHRTLTPHEVKQLEALLETKREIRSGRPPRKNAAPAKGKRTAPAKSKSAAPAKGKRSSPVKGKAAAAAKKRPQQKATKSRRR</sequence>
<keyword evidence="8" id="KW-1185">Reference proteome</keyword>
<dbReference type="GO" id="GO:0003723">
    <property type="term" value="F:RNA binding"/>
    <property type="evidence" value="ECO:0007669"/>
    <property type="project" value="UniProtKB-KW"/>
</dbReference>
<dbReference type="PROSITE" id="PS50889">
    <property type="entry name" value="S4"/>
    <property type="match status" value="1"/>
</dbReference>
<dbReference type="Gene3D" id="3.30.70.580">
    <property type="entry name" value="Pseudouridine synthase I, catalytic domain, N-terminal subdomain"/>
    <property type="match status" value="1"/>
</dbReference>
<evidence type="ECO:0000256" key="1">
    <source>
        <dbReference type="ARBA" id="ARBA00008348"/>
    </source>
</evidence>
<reference evidence="7 8" key="1">
    <citation type="submission" date="2019-02" db="EMBL/GenBank/DDBJ databases">
        <title>Deep-cultivation of Planctomycetes and their phenomic and genomic characterization uncovers novel biology.</title>
        <authorList>
            <person name="Wiegand S."/>
            <person name="Jogler M."/>
            <person name="Boedeker C."/>
            <person name="Pinto D."/>
            <person name="Vollmers J."/>
            <person name="Rivas-Marin E."/>
            <person name="Kohn T."/>
            <person name="Peeters S.H."/>
            <person name="Heuer A."/>
            <person name="Rast P."/>
            <person name="Oberbeckmann S."/>
            <person name="Bunk B."/>
            <person name="Jeske O."/>
            <person name="Meyerdierks A."/>
            <person name="Storesund J.E."/>
            <person name="Kallscheuer N."/>
            <person name="Luecker S."/>
            <person name="Lage O.M."/>
            <person name="Pohl T."/>
            <person name="Merkel B.J."/>
            <person name="Hornburger P."/>
            <person name="Mueller R.-W."/>
            <person name="Bruemmer F."/>
            <person name="Labrenz M."/>
            <person name="Spormann A.M."/>
            <person name="Op den Camp H."/>
            <person name="Overmann J."/>
            <person name="Amann R."/>
            <person name="Jetten M.S.M."/>
            <person name="Mascher T."/>
            <person name="Medema M.H."/>
            <person name="Devos D.P."/>
            <person name="Kaster A.-K."/>
            <person name="Ovreas L."/>
            <person name="Rohde M."/>
            <person name="Galperin M.Y."/>
            <person name="Jogler C."/>
        </authorList>
    </citation>
    <scope>NUCLEOTIDE SEQUENCE [LARGE SCALE GENOMIC DNA]</scope>
    <source>
        <strain evidence="7 8">Mal52</strain>
    </source>
</reference>
<dbReference type="PANTHER" id="PTHR47683:SF2">
    <property type="entry name" value="RNA-BINDING S4 DOMAIN-CONTAINING PROTEIN"/>
    <property type="match status" value="1"/>
</dbReference>